<name>A0A098S076_9BACT</name>
<dbReference type="EMBL" id="JPOS01000085">
    <property type="protein sequence ID" value="KGE85540.1"/>
    <property type="molecule type" value="Genomic_DNA"/>
</dbReference>
<sequence length="124" mass="14039">MSTVRVPELINWLESRKKATLAYFGEVLLPNTGGKYQALWNRMVSARKLEVYVNPEAVESIVFAYIAVIRQGRGDEKTKNPNLEDLQKAHAPMANVLFVQYKIILPNSFSKANTCNRSLFGRHG</sequence>
<evidence type="ECO:0000313" key="1">
    <source>
        <dbReference type="EMBL" id="KGE85540.1"/>
    </source>
</evidence>
<dbReference type="RefSeq" id="WP_044228022.1">
    <property type="nucleotide sequence ID" value="NZ_JBKAGJ010000046.1"/>
</dbReference>
<organism evidence="1 2">
    <name type="scientific">Phaeodactylibacter xiamenensis</name>
    <dbReference type="NCBI Taxonomy" id="1524460"/>
    <lineage>
        <taxon>Bacteria</taxon>
        <taxon>Pseudomonadati</taxon>
        <taxon>Bacteroidota</taxon>
        <taxon>Saprospiria</taxon>
        <taxon>Saprospirales</taxon>
        <taxon>Haliscomenobacteraceae</taxon>
        <taxon>Phaeodactylibacter</taxon>
    </lineage>
</organism>
<protein>
    <submittedName>
        <fullName evidence="1">Uncharacterized protein</fullName>
    </submittedName>
</protein>
<gene>
    <name evidence="1" type="ORF">IX84_27080</name>
</gene>
<accession>A0A098S076</accession>
<dbReference type="AlphaFoldDB" id="A0A098S076"/>
<comment type="caution">
    <text evidence="1">The sequence shown here is derived from an EMBL/GenBank/DDBJ whole genome shotgun (WGS) entry which is preliminary data.</text>
</comment>
<dbReference type="Proteomes" id="UP000029736">
    <property type="component" value="Unassembled WGS sequence"/>
</dbReference>
<reference evidence="1 2" key="1">
    <citation type="journal article" date="2014" name="Int. J. Syst. Evol. Microbiol.">
        <title>Phaeodactylibacter xiamenensis gen. nov., sp. nov., a member of the family Saprospiraceae isolated from the marine alga Phaeodactylum tricornutum.</title>
        <authorList>
            <person name="Chen Z.Jr."/>
            <person name="Lei X."/>
            <person name="Lai Q."/>
            <person name="Li Y."/>
            <person name="Zhang B."/>
            <person name="Zhang J."/>
            <person name="Zhang H."/>
            <person name="Yang L."/>
            <person name="Zheng W."/>
            <person name="Tian Y."/>
            <person name="Yu Z."/>
            <person name="Xu H.Jr."/>
            <person name="Zheng T."/>
        </authorList>
    </citation>
    <scope>NUCLEOTIDE SEQUENCE [LARGE SCALE GENOMIC DNA]</scope>
    <source>
        <strain evidence="1 2">KD52</strain>
    </source>
</reference>
<evidence type="ECO:0000313" key="2">
    <source>
        <dbReference type="Proteomes" id="UP000029736"/>
    </source>
</evidence>
<proteinExistence type="predicted"/>
<keyword evidence="2" id="KW-1185">Reference proteome</keyword>